<accession>A0AAP0WXW3</accession>
<dbReference type="Pfam" id="PF04434">
    <property type="entry name" value="SWIM"/>
    <property type="match status" value="1"/>
</dbReference>
<organism evidence="9 10">
    <name type="scientific">Liquidambar formosana</name>
    <name type="common">Formosan gum</name>
    <dbReference type="NCBI Taxonomy" id="63359"/>
    <lineage>
        <taxon>Eukaryota</taxon>
        <taxon>Viridiplantae</taxon>
        <taxon>Streptophyta</taxon>
        <taxon>Embryophyta</taxon>
        <taxon>Tracheophyta</taxon>
        <taxon>Spermatophyta</taxon>
        <taxon>Magnoliopsida</taxon>
        <taxon>eudicotyledons</taxon>
        <taxon>Gunneridae</taxon>
        <taxon>Pentapetalae</taxon>
        <taxon>Saxifragales</taxon>
        <taxon>Altingiaceae</taxon>
        <taxon>Liquidambar</taxon>
    </lineage>
</organism>
<feature type="domain" description="SWIM-type" evidence="8">
    <location>
        <begin position="534"/>
        <end position="570"/>
    </location>
</feature>
<comment type="function">
    <text evidence="6">Putative transcription activator involved in regulating light control of development.</text>
</comment>
<evidence type="ECO:0000256" key="5">
    <source>
        <dbReference type="PROSITE-ProRule" id="PRU00325"/>
    </source>
</evidence>
<proteinExistence type="inferred from homology"/>
<reference evidence="9 10" key="1">
    <citation type="journal article" date="2024" name="Plant J.">
        <title>Genome sequences and population genomics reveal climatic adaptation and genomic divergence between two closely related sweetgum species.</title>
        <authorList>
            <person name="Xu W.Q."/>
            <person name="Ren C.Q."/>
            <person name="Zhang X.Y."/>
            <person name="Comes H.P."/>
            <person name="Liu X.H."/>
            <person name="Li Y.G."/>
            <person name="Kettle C.J."/>
            <person name="Jalonen R."/>
            <person name="Gaisberger H."/>
            <person name="Ma Y.Z."/>
            <person name="Qiu Y.X."/>
        </authorList>
    </citation>
    <scope>NUCLEOTIDE SEQUENCE [LARGE SCALE GENOMIC DNA]</scope>
    <source>
        <strain evidence="9">Hangzhou</strain>
    </source>
</reference>
<dbReference type="Pfam" id="PF03101">
    <property type="entry name" value="FAR1"/>
    <property type="match status" value="1"/>
</dbReference>
<evidence type="ECO:0000313" key="9">
    <source>
        <dbReference type="EMBL" id="KAK9282892.1"/>
    </source>
</evidence>
<comment type="subcellular location">
    <subcellularLocation>
        <location evidence="6">Nucleus</location>
    </subcellularLocation>
</comment>
<dbReference type="InterPro" id="IPR031052">
    <property type="entry name" value="FHY3/FAR1"/>
</dbReference>
<evidence type="ECO:0000256" key="4">
    <source>
        <dbReference type="ARBA" id="ARBA00022833"/>
    </source>
</evidence>
<keyword evidence="4 6" id="KW-0862">Zinc</keyword>
<dbReference type="SMART" id="SM00575">
    <property type="entry name" value="ZnF_PMZ"/>
    <property type="match status" value="1"/>
</dbReference>
<evidence type="ECO:0000256" key="1">
    <source>
        <dbReference type="ARBA" id="ARBA00005889"/>
    </source>
</evidence>
<dbReference type="PROSITE" id="PS50966">
    <property type="entry name" value="ZF_SWIM"/>
    <property type="match status" value="1"/>
</dbReference>
<dbReference type="Pfam" id="PF10551">
    <property type="entry name" value="MULE"/>
    <property type="match status" value="1"/>
</dbReference>
<dbReference type="InterPro" id="IPR018289">
    <property type="entry name" value="MULE_transposase_dom"/>
</dbReference>
<evidence type="ECO:0000256" key="2">
    <source>
        <dbReference type="ARBA" id="ARBA00022723"/>
    </source>
</evidence>
<dbReference type="AlphaFoldDB" id="A0AAP0WXW3"/>
<keyword evidence="2 6" id="KW-0479">Metal-binding</keyword>
<evidence type="ECO:0000313" key="10">
    <source>
        <dbReference type="Proteomes" id="UP001415857"/>
    </source>
</evidence>
<dbReference type="EMBL" id="JBBPBK010000006">
    <property type="protein sequence ID" value="KAK9282892.1"/>
    <property type="molecule type" value="Genomic_DNA"/>
</dbReference>
<dbReference type="GO" id="GO:0005634">
    <property type="term" value="C:nucleus"/>
    <property type="evidence" value="ECO:0007669"/>
    <property type="project" value="UniProtKB-SubCell"/>
</dbReference>
<dbReference type="GO" id="GO:0008270">
    <property type="term" value="F:zinc ion binding"/>
    <property type="evidence" value="ECO:0007669"/>
    <property type="project" value="UniProtKB-UniRule"/>
</dbReference>
<evidence type="ECO:0000256" key="6">
    <source>
        <dbReference type="RuleBase" id="RU367018"/>
    </source>
</evidence>
<dbReference type="InterPro" id="IPR007527">
    <property type="entry name" value="Znf_SWIM"/>
</dbReference>
<evidence type="ECO:0000259" key="8">
    <source>
        <dbReference type="PROSITE" id="PS50966"/>
    </source>
</evidence>
<dbReference type="InterPro" id="IPR004330">
    <property type="entry name" value="FAR1_DNA_bnd_dom"/>
</dbReference>
<dbReference type="PANTHER" id="PTHR31669">
    <property type="entry name" value="PROTEIN FAR1-RELATED SEQUENCE 10-RELATED"/>
    <property type="match status" value="1"/>
</dbReference>
<dbReference type="InterPro" id="IPR006564">
    <property type="entry name" value="Znf_PMZ"/>
</dbReference>
<keyword evidence="6" id="KW-0539">Nucleus</keyword>
<comment type="caution">
    <text evidence="9">The sequence shown here is derived from an EMBL/GenBank/DDBJ whole genome shotgun (WGS) entry which is preliminary data.</text>
</comment>
<comment type="similarity">
    <text evidence="1 6">Belongs to the FHY3/FAR1 family.</text>
</comment>
<dbReference type="GO" id="GO:0006355">
    <property type="term" value="P:regulation of DNA-templated transcription"/>
    <property type="evidence" value="ECO:0007669"/>
    <property type="project" value="UniProtKB-UniRule"/>
</dbReference>
<evidence type="ECO:0000256" key="3">
    <source>
        <dbReference type="ARBA" id="ARBA00022771"/>
    </source>
</evidence>
<keyword evidence="3 5" id="KW-0863">Zinc-finger</keyword>
<protein>
    <recommendedName>
        <fullName evidence="6">Protein FAR1-RELATED SEQUENCE</fullName>
    </recommendedName>
</protein>
<keyword evidence="10" id="KW-1185">Reference proteome</keyword>
<evidence type="ECO:0000256" key="7">
    <source>
        <dbReference type="SAM" id="MobiDB-lite"/>
    </source>
</evidence>
<dbReference type="Proteomes" id="UP001415857">
    <property type="component" value="Unassembled WGS sequence"/>
</dbReference>
<gene>
    <name evidence="9" type="ORF">L1049_011117</name>
</gene>
<sequence length="661" mass="77419">MEDRREENEINDTSLANDKDLNEQKKIEEPKLGMMFSSEDDGYQYYTNFALQEGFSVMKRSSKCGDDGVKRYFTFACARTRKRKSTKVSFNSRLTSKTDCLAKIRLTLQPDGMFKLTTVVLEHNHPLSPGKVLFFRRNKKSDRHVKRKIELNDPAGTWVNQNLNTIVVESGGYENVPVVEKDSRNCIEKTRRLRLGVGDAEAIRNYFVKMQDKNSGFFYLMDLDEDCNLRNIFWADARSRATYETFGDVVTFDTTYLTNKYDLPFVSFIGVNHHGQSVLLGCGLLSDENVETFVWLFESWLACMSWCPPKAIVTDQCKAMQRAVEKVFPNTRHRWCLWHIMKKSPEKLKCYSHHEAIKIALQNVVYDSLTKDEFEEGWRGMIGKYDLHDNEWLGGLYDERHRWAPIYVKDTFWAGMSTIQRGERMNAFFDGYVNSKTTLKQFVEQYDDALRSKIEKEDQADFHSFNSRYECVTNYRIEKQLQGAYTNVKFKEFQEELKGKLYCYPSIIKVEGSICIYQVIEDVEVGNVRKDVVFDVYFNEVECEAKCMCHLFEFKGILCRHSLSVLTQRRVEELPPKYILSRWRKDLKRKYSYIKSSYDDLAVKVHAQWYNEMQQEFNEVAALAVDSEERRNIVMGHIRELKNRFLSDESMCGSNQPTQIA</sequence>
<dbReference type="PANTHER" id="PTHR31669:SF283">
    <property type="entry name" value="PROTEIN FAR1-RELATED SEQUENCE"/>
    <property type="match status" value="1"/>
</dbReference>
<name>A0AAP0WXW3_LIQFO</name>
<feature type="region of interest" description="Disordered" evidence="7">
    <location>
        <begin position="1"/>
        <end position="22"/>
    </location>
</feature>